<dbReference type="GO" id="GO:0045505">
    <property type="term" value="F:dynein intermediate chain binding"/>
    <property type="evidence" value="ECO:0007669"/>
    <property type="project" value="InterPro"/>
</dbReference>
<dbReference type="Pfam" id="PF08385">
    <property type="entry name" value="DHC_N1"/>
    <property type="match status" value="1"/>
</dbReference>
<name>V5FYF6_ANOGL</name>
<dbReference type="PANTHER" id="PTHR46532:SF4">
    <property type="entry name" value="AAA+ ATPASE DOMAIN-CONTAINING PROTEIN"/>
    <property type="match status" value="1"/>
</dbReference>
<protein>
    <submittedName>
        <fullName evidence="3">Dynein heavy chain 8, axonemal</fullName>
    </submittedName>
</protein>
<dbReference type="EMBL" id="GALX01005756">
    <property type="protein sequence ID" value="JAB62710.1"/>
    <property type="molecule type" value="Transcribed_RNA"/>
</dbReference>
<dbReference type="GO" id="GO:0005858">
    <property type="term" value="C:axonemal dynein complex"/>
    <property type="evidence" value="ECO:0007669"/>
    <property type="project" value="TreeGrafter"/>
</dbReference>
<dbReference type="GO" id="GO:0051959">
    <property type="term" value="F:dynein light intermediate chain binding"/>
    <property type="evidence" value="ECO:0007669"/>
    <property type="project" value="InterPro"/>
</dbReference>
<reference evidence="3" key="1">
    <citation type="submission" date="2013-07" db="EMBL/GenBank/DDBJ databases">
        <title>Midgut Transcriptome Profiling of Anoplphora glabripennis, a Lignocellulose Degrading, Wood-Boring Cerambycid.</title>
        <authorList>
            <person name="Scully E.D."/>
            <person name="Hoover K."/>
            <person name="Carlson J.E."/>
            <person name="Tien M."/>
            <person name="Geib S.M."/>
        </authorList>
    </citation>
    <scope>NUCLEOTIDE SEQUENCE</scope>
</reference>
<dbReference type="GO" id="GO:0007018">
    <property type="term" value="P:microtubule-based movement"/>
    <property type="evidence" value="ECO:0007669"/>
    <property type="project" value="InterPro"/>
</dbReference>
<feature type="domain" description="Dynein heavy chain tail" evidence="2">
    <location>
        <begin position="4"/>
        <end position="241"/>
    </location>
</feature>
<organism evidence="3">
    <name type="scientific">Anoplophora glabripennis</name>
    <name type="common">Asian longhorn beetle</name>
    <name type="synonym">Anoplophora nobilis</name>
    <dbReference type="NCBI Taxonomy" id="217634"/>
    <lineage>
        <taxon>Eukaryota</taxon>
        <taxon>Metazoa</taxon>
        <taxon>Ecdysozoa</taxon>
        <taxon>Arthropoda</taxon>
        <taxon>Hexapoda</taxon>
        <taxon>Insecta</taxon>
        <taxon>Pterygota</taxon>
        <taxon>Neoptera</taxon>
        <taxon>Endopterygota</taxon>
        <taxon>Coleoptera</taxon>
        <taxon>Polyphaga</taxon>
        <taxon>Cucujiformia</taxon>
        <taxon>Chrysomeloidea</taxon>
        <taxon>Cerambycidae</taxon>
        <taxon>Lamiinae</taxon>
        <taxon>Lamiini</taxon>
        <taxon>Anoplophora</taxon>
    </lineage>
</organism>
<gene>
    <name evidence="3" type="primary">DYH8</name>
</gene>
<sequence>MTDVDNVLRLLKRFEKLNLECLHLDERYLEAMQMFQTEIDILRDRYNEERQSPLVPRNMPPVSGRIMWIRHFYKRIEEPMEVFKTKPRVMRHRKVQKCIQLFNAMSLVFVQYENIYHDAWYAFAGQVRHCLMAPIMYKHEKTKRYCVNFHPYITEVIREAEYMYKLDLAVPDVGQVLVFCKEKLLNSYEVVKALVARNDSIRMNIPTLFLPMMRVQLIKMENVFMPGFSTITWTSMKIPQFCQEVTDVLDYIEMFVKEVKDMKEARIDEVLETLARTCLVYVPSEATSPSEFLDLNIKHRQKICRDIELKSSTVEKCVIDLINKFLSVIDQPDLQRNKYNWLVPEKVLKPIGSSSKLLMSGDAAFREIDRNVPLDLASIHSDCIEMFSYFNMKIIDALIKCTKLSLEKVKRRAVSLGDSTAKPIMKTNMILQIPIATINPSLDEIQSHFAQVLNNILDTHKYISMWGQDVDKKKSTIKTKKEDAESLIKPYNYFKVVSENKEIVRIFMSLQGVMYLVNPDILSLLEVSNVARTLT</sequence>
<comment type="similarity">
    <text evidence="1">Belongs to the dynein heavy chain family.</text>
</comment>
<proteinExistence type="inferred from homology"/>
<evidence type="ECO:0000259" key="2">
    <source>
        <dbReference type="Pfam" id="PF08385"/>
    </source>
</evidence>
<accession>V5FYF6</accession>
<evidence type="ECO:0000313" key="3">
    <source>
        <dbReference type="EMBL" id="JAB62710.1"/>
    </source>
</evidence>
<dbReference type="AlphaFoldDB" id="V5FYF6"/>
<dbReference type="InterPro" id="IPR026983">
    <property type="entry name" value="DHC"/>
</dbReference>
<evidence type="ECO:0000256" key="1">
    <source>
        <dbReference type="ARBA" id="ARBA00008887"/>
    </source>
</evidence>
<dbReference type="OrthoDB" id="286107at2759"/>
<dbReference type="PANTHER" id="PTHR46532">
    <property type="entry name" value="MALE FERTILITY FACTOR KL5"/>
    <property type="match status" value="1"/>
</dbReference>
<dbReference type="InterPro" id="IPR013594">
    <property type="entry name" value="Dynein_heavy_tail"/>
</dbReference>